<evidence type="ECO:0000313" key="2">
    <source>
        <dbReference type="EMBL" id="MCS5716416.1"/>
    </source>
</evidence>
<dbReference type="RefSeq" id="WP_259487934.1">
    <property type="nucleotide sequence ID" value="NZ_JANTEZ010000012.1"/>
</dbReference>
<dbReference type="InterPro" id="IPR002109">
    <property type="entry name" value="Glutaredoxin"/>
</dbReference>
<dbReference type="Pfam" id="PF00462">
    <property type="entry name" value="Glutaredoxin"/>
    <property type="match status" value="1"/>
</dbReference>
<proteinExistence type="predicted"/>
<protein>
    <submittedName>
        <fullName evidence="2">NrdH-redoxin</fullName>
    </submittedName>
</protein>
<dbReference type="SUPFAM" id="SSF52833">
    <property type="entry name" value="Thioredoxin-like"/>
    <property type="match status" value="1"/>
</dbReference>
<organism evidence="2 3">
    <name type="scientific">Herbiconiux gentiana</name>
    <dbReference type="NCBI Taxonomy" id="2970912"/>
    <lineage>
        <taxon>Bacteria</taxon>
        <taxon>Bacillati</taxon>
        <taxon>Actinomycetota</taxon>
        <taxon>Actinomycetes</taxon>
        <taxon>Micrococcales</taxon>
        <taxon>Microbacteriaceae</taxon>
        <taxon>Herbiconiux</taxon>
    </lineage>
</organism>
<keyword evidence="3" id="KW-1185">Reference proteome</keyword>
<dbReference type="CDD" id="cd02976">
    <property type="entry name" value="NrdH"/>
    <property type="match status" value="1"/>
</dbReference>
<dbReference type="EMBL" id="JANTEZ010000012">
    <property type="protein sequence ID" value="MCS5716416.1"/>
    <property type="molecule type" value="Genomic_DNA"/>
</dbReference>
<evidence type="ECO:0000313" key="3">
    <source>
        <dbReference type="Proteomes" id="UP001165580"/>
    </source>
</evidence>
<name>A0ABT2GNV2_9MICO</name>
<reference evidence="2" key="1">
    <citation type="submission" date="2022-08" db="EMBL/GenBank/DDBJ databases">
        <authorList>
            <person name="Deng Y."/>
            <person name="Han X.-F."/>
            <person name="Zhang Y.-Q."/>
        </authorList>
    </citation>
    <scope>NUCLEOTIDE SEQUENCE</scope>
    <source>
        <strain evidence="2">CPCC 205716</strain>
    </source>
</reference>
<gene>
    <name evidence="2" type="ORF">NVV95_17860</name>
</gene>
<accession>A0ABT2GNV2</accession>
<evidence type="ECO:0000259" key="1">
    <source>
        <dbReference type="Pfam" id="PF00462"/>
    </source>
</evidence>
<dbReference type="Gene3D" id="3.40.30.10">
    <property type="entry name" value="Glutaredoxin"/>
    <property type="match status" value="1"/>
</dbReference>
<feature type="domain" description="Glutaredoxin" evidence="1">
    <location>
        <begin position="2"/>
        <end position="55"/>
    </location>
</feature>
<dbReference type="InterPro" id="IPR036249">
    <property type="entry name" value="Thioredoxin-like_sf"/>
</dbReference>
<comment type="caution">
    <text evidence="2">The sequence shown here is derived from an EMBL/GenBank/DDBJ whole genome shotgun (WGS) entry which is preliminary data.</text>
</comment>
<sequence length="103" mass="11632">MVTVYGRSGCVQCDATIRTLEIKRVEHRYVEIDEVPAAAGFIRSLGHLQLPVVMAGLMQWSGFRPDLIVEMARRGWCLAGLHPVSYRVCKFSFSRAFEPVYLA</sequence>
<dbReference type="Proteomes" id="UP001165580">
    <property type="component" value="Unassembled WGS sequence"/>
</dbReference>